<feature type="domain" description="Ig-like" evidence="3">
    <location>
        <begin position="756"/>
        <end position="856"/>
    </location>
</feature>
<feature type="domain" description="Ig-like" evidence="3">
    <location>
        <begin position="1152"/>
        <end position="1240"/>
    </location>
</feature>
<accession>A0A9D4B815</accession>
<feature type="domain" description="Ig-like" evidence="3">
    <location>
        <begin position="658"/>
        <end position="747"/>
    </location>
</feature>
<gene>
    <name evidence="4" type="ORF">KIL84_012619</name>
</gene>
<dbReference type="Gene3D" id="2.60.40.10">
    <property type="entry name" value="Immunoglobulins"/>
    <property type="match status" value="12"/>
</dbReference>
<dbReference type="EMBL" id="JAHDVG010000464">
    <property type="protein sequence ID" value="KAH1184678.1"/>
    <property type="molecule type" value="Genomic_DNA"/>
</dbReference>
<dbReference type="Proteomes" id="UP000827986">
    <property type="component" value="Unassembled WGS sequence"/>
</dbReference>
<dbReference type="SUPFAM" id="SSF48726">
    <property type="entry name" value="Immunoglobulin"/>
    <property type="match status" value="12"/>
</dbReference>
<dbReference type="SMART" id="SM00408">
    <property type="entry name" value="IGc2"/>
    <property type="match status" value="12"/>
</dbReference>
<proteinExistence type="predicted"/>
<dbReference type="InterPro" id="IPR003599">
    <property type="entry name" value="Ig_sub"/>
</dbReference>
<feature type="domain" description="Ig-like" evidence="3">
    <location>
        <begin position="273"/>
        <end position="362"/>
    </location>
</feature>
<sequence length="1272" mass="140801">MKVTSGDSCTLECTVDGTPELTTRWFKNGKELSTNQKYKISFFNKVSGLKILNAKVEDSGEYTFEVKNSVGQSRCTASVRVSDRILPPSFARKLKEASGLLGLHVVLDCKVSGSPPISVSWFHDGHEITSGDKYQMTLTDNTCSLKVNTLKESDMGTYTCTATNVAGSDECSAYLTVREPPSFMKKPDPLQVLSGENITFTSILKGTPPLDVKWFRGSVELVPGHRCNISLENSVAELELFDVQPLQSGDYTCLVTNEAGKVSCTTQLFVKEPAKFVKKLNNLNVEKGKPLILECTYSGTPPIAVLWKKNGVEVAHSAKCSITTTETSAILEVPSSKVEDQGQYTCHIENDSGQDNCHSAVSVLERKLPPSFTRTLRDIHETVGLPVTFDCGITGSEPIEVSWSKDGVHIRDSYNVQTSFLNNVATLQFLQTDKSLAGQYTCTASNAIGTVSASARLVLTEGKNPPLFDIPIAPVDAFAGDSADFECHISGTQPIKVTWAKNNQEIRTGGKYQISYVENIAHLTILNAGNADSGMYTCHASNEVGKDSCAAQLSIKERKIPPSFTKKLSETVEETEGNILKLEGRVSGSQPLTVAWYKNNQEIYQSPNCEISFLNNNILLQIKSTGQADAGLYTCKVSNEAGSVLCTTSVVIKEPKKPPVFDQPLRPVTIAEGDILQLTCHVQGSQPIRIQWLKAGREIKASDKCNFSFANGTALLELTAVTKTDAGEYVCKAINVAGSDSCKSKVTVKEKPAAAPAAKKAPVDGKLYFISEPQNLKVMEKSVATFIAKVGGDPIPNVKWTKGKWRQLNQGGRIIIQQREDEAKLEIKDATKTDSGMYRCVAFNEHGEIESSANLQVEERRQEVIEGDLRAKLKSTPTKKKEEEEEKPIDIMELLKNVDPKEYEKYARMYGITDFRGLLQAFELLKQSQEEESHRLEIEVTERARKEEQEFDELVSFIQQRLTQTEPITLIRDIENQTILADEDAIFECEIKINYPEIKLSWYKGTQKLDSSNKYEIKIKGDRHILRIRNCQPADQGNFRVVCGPHIASAKLTVIEPPTIITKLDSSRVVKQHDFTRYECKIGGSPEIKVTWYKDETEIHDGEKYRMSFIDSMAVIEIHNLRVEDSGDYICEACNAAGSASTSTSLKVKAPPVFSKKPHPVETLKGSDVHLECELQGTPPFQISWYKDKREIKSSKKYKIMSENYLASIHILSLGDADVGEYHCKAVNDVGSDTCVGFITLKGLYNDLHINYIPSIMSFLSLSSCTLLVVLT</sequence>
<dbReference type="InterPro" id="IPR013783">
    <property type="entry name" value="Ig-like_fold"/>
</dbReference>
<keyword evidence="5" id="KW-1185">Reference proteome</keyword>
<dbReference type="SMART" id="SM00409">
    <property type="entry name" value="IG"/>
    <property type="match status" value="12"/>
</dbReference>
<evidence type="ECO:0000256" key="1">
    <source>
        <dbReference type="ARBA" id="ARBA00022737"/>
    </source>
</evidence>
<comment type="caution">
    <text evidence="4">The sequence shown here is derived from an EMBL/GenBank/DDBJ whole genome shotgun (WGS) entry which is preliminary data.</text>
</comment>
<dbReference type="InterPro" id="IPR007110">
    <property type="entry name" value="Ig-like_dom"/>
</dbReference>
<organism evidence="4 5">
    <name type="scientific">Mauremys mutica</name>
    <name type="common">yellowpond turtle</name>
    <dbReference type="NCBI Taxonomy" id="74926"/>
    <lineage>
        <taxon>Eukaryota</taxon>
        <taxon>Metazoa</taxon>
        <taxon>Chordata</taxon>
        <taxon>Craniata</taxon>
        <taxon>Vertebrata</taxon>
        <taxon>Euteleostomi</taxon>
        <taxon>Archelosauria</taxon>
        <taxon>Testudinata</taxon>
        <taxon>Testudines</taxon>
        <taxon>Cryptodira</taxon>
        <taxon>Durocryptodira</taxon>
        <taxon>Testudinoidea</taxon>
        <taxon>Geoemydidae</taxon>
        <taxon>Geoemydinae</taxon>
        <taxon>Mauremys</taxon>
    </lineage>
</organism>
<dbReference type="InterPro" id="IPR040849">
    <property type="entry name" value="MyBP-C_THB"/>
</dbReference>
<evidence type="ECO:0000259" key="3">
    <source>
        <dbReference type="PROSITE" id="PS50835"/>
    </source>
</evidence>
<evidence type="ECO:0000313" key="4">
    <source>
        <dbReference type="EMBL" id="KAH1184678.1"/>
    </source>
</evidence>
<dbReference type="Pfam" id="PF18362">
    <property type="entry name" value="THB"/>
    <property type="match status" value="1"/>
</dbReference>
<dbReference type="PROSITE" id="PS50835">
    <property type="entry name" value="IG_LIKE"/>
    <property type="match status" value="12"/>
</dbReference>
<dbReference type="FunFam" id="2.60.40.10:FF:000022">
    <property type="entry name" value="Cardiac titin"/>
    <property type="match status" value="10"/>
</dbReference>
<evidence type="ECO:0000313" key="5">
    <source>
        <dbReference type="Proteomes" id="UP000827986"/>
    </source>
</evidence>
<dbReference type="FunFam" id="2.60.40.10:FF:001342">
    <property type="entry name" value="titin isoform X1"/>
    <property type="match status" value="1"/>
</dbReference>
<feature type="domain" description="Ig-like" evidence="3">
    <location>
        <begin position="967"/>
        <end position="1039"/>
    </location>
</feature>
<name>A0A9D4B815_9SAUR</name>
<feature type="domain" description="Ig-like" evidence="3">
    <location>
        <begin position="465"/>
        <end position="554"/>
    </location>
</feature>
<dbReference type="Pfam" id="PF07679">
    <property type="entry name" value="I-set"/>
    <property type="match status" value="12"/>
</dbReference>
<evidence type="ECO:0000256" key="2">
    <source>
        <dbReference type="ARBA" id="ARBA00023319"/>
    </source>
</evidence>
<keyword evidence="2" id="KW-0393">Immunoglobulin domain</keyword>
<feature type="domain" description="Ig-like" evidence="3">
    <location>
        <begin position="88"/>
        <end position="176"/>
    </location>
</feature>
<dbReference type="FunFam" id="2.60.40.10:FF:001272">
    <property type="entry name" value="titin isoform X1"/>
    <property type="match status" value="1"/>
</dbReference>
<dbReference type="PANTHER" id="PTHR47633">
    <property type="entry name" value="IMMUNOGLOBULIN"/>
    <property type="match status" value="1"/>
</dbReference>
<feature type="domain" description="Ig-like" evidence="3">
    <location>
        <begin position="181"/>
        <end position="263"/>
    </location>
</feature>
<protein>
    <recommendedName>
        <fullName evidence="3">Ig-like domain-containing protein</fullName>
    </recommendedName>
</protein>
<feature type="domain" description="Ig-like" evidence="3">
    <location>
        <begin position="370"/>
        <end position="458"/>
    </location>
</feature>
<reference evidence="4" key="1">
    <citation type="submission" date="2021-09" db="EMBL/GenBank/DDBJ databases">
        <title>The genome of Mauremys mutica provides insights into the evolution of semi-aquatic lifestyle.</title>
        <authorList>
            <person name="Gong S."/>
            <person name="Gao Y."/>
        </authorList>
    </citation>
    <scope>NUCLEOTIDE SEQUENCE</scope>
    <source>
        <strain evidence="4">MM-2020</strain>
        <tissue evidence="4">Muscle</tissue>
    </source>
</reference>
<dbReference type="InterPro" id="IPR013098">
    <property type="entry name" value="Ig_I-set"/>
</dbReference>
<keyword evidence="1" id="KW-0677">Repeat</keyword>
<feature type="domain" description="Ig-like" evidence="3">
    <location>
        <begin position="562"/>
        <end position="651"/>
    </location>
</feature>
<feature type="domain" description="Ig-like" evidence="3">
    <location>
        <begin position="1"/>
        <end position="82"/>
    </location>
</feature>
<dbReference type="CDD" id="cd00096">
    <property type="entry name" value="Ig"/>
    <property type="match status" value="6"/>
</dbReference>
<dbReference type="AlphaFoldDB" id="A0A9D4B815"/>
<dbReference type="InterPro" id="IPR036179">
    <property type="entry name" value="Ig-like_dom_sf"/>
</dbReference>
<feature type="domain" description="Ig-like" evidence="3">
    <location>
        <begin position="1058"/>
        <end position="1147"/>
    </location>
</feature>
<dbReference type="InterPro" id="IPR003598">
    <property type="entry name" value="Ig_sub2"/>
</dbReference>